<sequence length="88" mass="10279">MIEYNQNENQLTIKIPVAGIQELYAYQKSILALLGEIEIDKCNQSLIENLKSVYRLLGHLLLDGDFLSQNEKFILEYKDLISRYDKKN</sequence>
<dbReference type="RefSeq" id="WP_346761407.1">
    <property type="nucleotide sequence ID" value="NZ_JAUJEB010000007.1"/>
</dbReference>
<name>A0ABT8LE65_9BACT</name>
<keyword evidence="2" id="KW-1185">Reference proteome</keyword>
<evidence type="ECO:0000313" key="2">
    <source>
        <dbReference type="Proteomes" id="UP001172083"/>
    </source>
</evidence>
<dbReference type="EMBL" id="JAUJEB010000007">
    <property type="protein sequence ID" value="MDN5216073.1"/>
    <property type="molecule type" value="Genomic_DNA"/>
</dbReference>
<evidence type="ECO:0000313" key="1">
    <source>
        <dbReference type="EMBL" id="MDN5216073.1"/>
    </source>
</evidence>
<dbReference type="Proteomes" id="UP001172083">
    <property type="component" value="Unassembled WGS sequence"/>
</dbReference>
<reference evidence="1" key="1">
    <citation type="submission" date="2023-06" db="EMBL/GenBank/DDBJ databases">
        <title>Genomic of Agaribacillus aureum.</title>
        <authorList>
            <person name="Wang G."/>
        </authorList>
    </citation>
    <scope>NUCLEOTIDE SEQUENCE</scope>
    <source>
        <strain evidence="1">BMA12</strain>
    </source>
</reference>
<gene>
    <name evidence="1" type="ORF">QQ020_28600</name>
</gene>
<accession>A0ABT8LE65</accession>
<comment type="caution">
    <text evidence="1">The sequence shown here is derived from an EMBL/GenBank/DDBJ whole genome shotgun (WGS) entry which is preliminary data.</text>
</comment>
<proteinExistence type="predicted"/>
<organism evidence="1 2">
    <name type="scientific">Agaribacillus aureus</name>
    <dbReference type="NCBI Taxonomy" id="3051825"/>
    <lineage>
        <taxon>Bacteria</taxon>
        <taxon>Pseudomonadati</taxon>
        <taxon>Bacteroidota</taxon>
        <taxon>Cytophagia</taxon>
        <taxon>Cytophagales</taxon>
        <taxon>Splendidivirgaceae</taxon>
        <taxon>Agaribacillus</taxon>
    </lineage>
</organism>
<protein>
    <submittedName>
        <fullName evidence="1">Uncharacterized protein</fullName>
    </submittedName>
</protein>